<protein>
    <recommendedName>
        <fullName evidence="2">Polysaccharide pyruvyl transferase domain-containing protein</fullName>
    </recommendedName>
</protein>
<dbReference type="InterPro" id="IPR029063">
    <property type="entry name" value="SAM-dependent_MTases_sf"/>
</dbReference>
<evidence type="ECO:0000259" key="2">
    <source>
        <dbReference type="Pfam" id="PF04230"/>
    </source>
</evidence>
<dbReference type="PANTHER" id="PTHR36836">
    <property type="entry name" value="COLANIC ACID BIOSYNTHESIS PROTEIN WCAK"/>
    <property type="match status" value="1"/>
</dbReference>
<keyword evidence="4" id="KW-1185">Reference proteome</keyword>
<dbReference type="PANTHER" id="PTHR36836:SF1">
    <property type="entry name" value="COLANIC ACID BIOSYNTHESIS PROTEIN WCAK"/>
    <property type="match status" value="1"/>
</dbReference>
<gene>
    <name evidence="3" type="ORF">D3874_01220</name>
</gene>
<name>A0A418WTI7_9PROT</name>
<keyword evidence="1" id="KW-0812">Transmembrane</keyword>
<comment type="caution">
    <text evidence="3">The sequence shown here is derived from an EMBL/GenBank/DDBJ whole genome shotgun (WGS) entry which is preliminary data.</text>
</comment>
<dbReference type="Gene3D" id="3.40.50.150">
    <property type="entry name" value="Vaccinia Virus protein VP39"/>
    <property type="match status" value="1"/>
</dbReference>
<feature type="transmembrane region" description="Helical" evidence="1">
    <location>
        <begin position="282"/>
        <end position="302"/>
    </location>
</feature>
<evidence type="ECO:0000256" key="1">
    <source>
        <dbReference type="SAM" id="Phobius"/>
    </source>
</evidence>
<proteinExistence type="predicted"/>
<feature type="domain" description="Polysaccharide pyruvyl transferase" evidence="2">
    <location>
        <begin position="341"/>
        <end position="492"/>
    </location>
</feature>
<accession>A0A418WTI7</accession>
<dbReference type="Pfam" id="PF04230">
    <property type="entry name" value="PS_pyruv_trans"/>
    <property type="match status" value="1"/>
</dbReference>
<evidence type="ECO:0000313" key="3">
    <source>
        <dbReference type="EMBL" id="RJF94486.1"/>
    </source>
</evidence>
<dbReference type="SUPFAM" id="SSF53335">
    <property type="entry name" value="S-adenosyl-L-methionine-dependent methyltransferases"/>
    <property type="match status" value="1"/>
</dbReference>
<keyword evidence="1" id="KW-0472">Membrane</keyword>
<organism evidence="3 4">
    <name type="scientific">Oleomonas cavernae</name>
    <dbReference type="NCBI Taxonomy" id="2320859"/>
    <lineage>
        <taxon>Bacteria</taxon>
        <taxon>Pseudomonadati</taxon>
        <taxon>Pseudomonadota</taxon>
        <taxon>Alphaproteobacteria</taxon>
        <taxon>Acetobacterales</taxon>
        <taxon>Acetobacteraceae</taxon>
        <taxon>Oleomonas</taxon>
    </lineage>
</organism>
<sequence length="584" mass="65634">MSKSPVTDYSRWSTDEHLSAKWAERADFAARFVPQGLTVMDVGCGAMQFEHSSKARLYIPVDIVPRDARTRVIDLNAAPLPDDWIDEVELVSFLGVLEYLTDAQEVLATIARRGVAVLCTYKSLELAPNANRRASGWVNDYSSSEFRAMAEAAGFSVSRRTLYKNNQHVYLLLPEHEVEDKQWWRESEEKKQAKRAVKREARRLGLVEQRPVLMVAGFYGRGNSGDEALFHAIYEAFCEDYDIYVAVDEHGAFRGFWDWYPYTKCRVIHQTDLHAFSAKRTIAGFMIGGGGLAIGYAGNLVVSARMRRIPTFIAGVDLPELAPPTTDPEELTKPMLARIARRLDVDFLRTYLGAFDHLMVRTERSLRVAGEIDLPVFLGGDWALRLIADTSPDETPNPKRAIIVLREFALEIIPYTYVQKIERLVLGLKEQGWEPVLLPFCPEDVRNAKELGLDKLAPTWEHWWNPRRMKQIMAQSGLVISVGRLHAVIFAAPSFDVPVCSLAPPLKLPSGKKSISKIDSLCADWDIDQFFDVEELLAAAAEGRLRPASREKVTAAAQRLDESIAQMKAIMSERLEEKGLGPAA</sequence>
<dbReference type="AlphaFoldDB" id="A0A418WTI7"/>
<dbReference type="OrthoDB" id="9806525at2"/>
<dbReference type="EMBL" id="QYUK01000008">
    <property type="protein sequence ID" value="RJF94486.1"/>
    <property type="molecule type" value="Genomic_DNA"/>
</dbReference>
<dbReference type="InterPro" id="IPR007345">
    <property type="entry name" value="Polysacch_pyruvyl_Trfase"/>
</dbReference>
<reference evidence="3 4" key="1">
    <citation type="submission" date="2018-09" db="EMBL/GenBank/DDBJ databases">
        <authorList>
            <person name="Zhu H."/>
        </authorList>
    </citation>
    <scope>NUCLEOTIDE SEQUENCE [LARGE SCALE GENOMIC DNA]</scope>
    <source>
        <strain evidence="3 4">K1W22B-8</strain>
    </source>
</reference>
<dbReference type="RefSeq" id="WP_119775595.1">
    <property type="nucleotide sequence ID" value="NZ_QYUK01000008.1"/>
</dbReference>
<evidence type="ECO:0000313" key="4">
    <source>
        <dbReference type="Proteomes" id="UP000284605"/>
    </source>
</evidence>
<dbReference type="Proteomes" id="UP000284605">
    <property type="component" value="Unassembled WGS sequence"/>
</dbReference>
<keyword evidence="1" id="KW-1133">Transmembrane helix</keyword>